<feature type="transmembrane region" description="Helical" evidence="1">
    <location>
        <begin position="61"/>
        <end position="86"/>
    </location>
</feature>
<feature type="transmembrane region" description="Helical" evidence="1">
    <location>
        <begin position="98"/>
        <end position="120"/>
    </location>
</feature>
<sequence>MEQIIWIILSIVNALMFISVIILTILPFSRRIFYSAGASRKMCISKGIKVQDYLIKDNIRFFTISSSTIFLWIFEMIACAVVGIAMKTYDFEHKNLLTVIPFLINVYFLFMSMFFVALFLNNLVNNKKWEKINITLSDENLIENKIDTETSVEQECLFTNKKITFWSMGSLTTNKIFKKPEKISNDKKRLMVYRFLLIDSELVHPFKTNKNFDINMFKDEAIKYGIIKIKKTNQ</sequence>
<organism evidence="3 4">
    <name type="scientific">Mycoplasmopsis caviae</name>
    <dbReference type="NCBI Taxonomy" id="55603"/>
    <lineage>
        <taxon>Bacteria</taxon>
        <taxon>Bacillati</taxon>
        <taxon>Mycoplasmatota</taxon>
        <taxon>Mycoplasmoidales</taxon>
        <taxon>Metamycoplasmataceae</taxon>
        <taxon>Mycoplasmopsis</taxon>
    </lineage>
</organism>
<name>A0A3P8MF88_9BACT</name>
<evidence type="ECO:0000313" key="4">
    <source>
        <dbReference type="Proteomes" id="UP000280036"/>
    </source>
</evidence>
<keyword evidence="1" id="KW-1133">Transmembrane helix</keyword>
<dbReference type="RefSeq" id="WP_126118214.1">
    <property type="nucleotide sequence ID" value="NZ_CP101806.1"/>
</dbReference>
<dbReference type="EMBL" id="CP101806">
    <property type="protein sequence ID" value="UUD35243.1"/>
    <property type="molecule type" value="Genomic_DNA"/>
</dbReference>
<dbReference type="NCBIfam" id="NF045996">
    <property type="entry name" value="MAG0920_fam"/>
    <property type="match status" value="1"/>
</dbReference>
<keyword evidence="1" id="KW-0472">Membrane</keyword>
<accession>A0A3P8MF88</accession>
<evidence type="ECO:0000313" key="5">
    <source>
        <dbReference type="Proteomes" id="UP001058569"/>
    </source>
</evidence>
<reference evidence="2" key="2">
    <citation type="submission" date="2022-07" db="EMBL/GenBank/DDBJ databases">
        <title>Complete genome of Mycoplasma caviae type strain G122.</title>
        <authorList>
            <person name="Spergser J."/>
        </authorList>
    </citation>
    <scope>NUCLEOTIDE SEQUENCE</scope>
    <source>
        <strain evidence="2">G122</strain>
    </source>
</reference>
<evidence type="ECO:0000256" key="1">
    <source>
        <dbReference type="SAM" id="Phobius"/>
    </source>
</evidence>
<protein>
    <submittedName>
        <fullName evidence="3">Uncharacterized protein</fullName>
    </submittedName>
</protein>
<reference evidence="3 4" key="1">
    <citation type="submission" date="2018-12" db="EMBL/GenBank/DDBJ databases">
        <authorList>
            <consortium name="Pathogen Informatics"/>
        </authorList>
    </citation>
    <scope>NUCLEOTIDE SEQUENCE [LARGE SCALE GENOMIC DNA]</scope>
    <source>
        <strain evidence="3 4">NCTC10126</strain>
    </source>
</reference>
<feature type="transmembrane region" description="Helical" evidence="1">
    <location>
        <begin position="6"/>
        <end position="26"/>
    </location>
</feature>
<dbReference type="OrthoDB" id="400569at2"/>
<keyword evidence="5" id="KW-1185">Reference proteome</keyword>
<dbReference type="Proteomes" id="UP000280036">
    <property type="component" value="Unassembled WGS sequence"/>
</dbReference>
<evidence type="ECO:0000313" key="2">
    <source>
        <dbReference type="EMBL" id="UUD35243.1"/>
    </source>
</evidence>
<dbReference type="AlphaFoldDB" id="A0A3P8MF88"/>
<dbReference type="Proteomes" id="UP001058569">
    <property type="component" value="Chromosome"/>
</dbReference>
<dbReference type="EMBL" id="UZVY01000001">
    <property type="protein sequence ID" value="VDR41973.1"/>
    <property type="molecule type" value="Genomic_DNA"/>
</dbReference>
<proteinExistence type="predicted"/>
<keyword evidence="1" id="KW-0812">Transmembrane</keyword>
<gene>
    <name evidence="3" type="ORF">NCTC10126_00465</name>
    <name evidence="2" type="ORF">NPA07_05585</name>
</gene>
<evidence type="ECO:0000313" key="3">
    <source>
        <dbReference type="EMBL" id="VDR41973.1"/>
    </source>
</evidence>